<protein>
    <submittedName>
        <fullName evidence="5">Poly(RC)-binding protein 3</fullName>
    </submittedName>
</protein>
<keyword evidence="6" id="KW-1185">Reference proteome</keyword>
<dbReference type="AlphaFoldDB" id="A0A6A4XAF8"/>
<dbReference type="InterPro" id="IPR004088">
    <property type="entry name" value="KH_dom_type_1"/>
</dbReference>
<dbReference type="GO" id="GO:0003723">
    <property type="term" value="F:RNA binding"/>
    <property type="evidence" value="ECO:0007669"/>
    <property type="project" value="UniProtKB-UniRule"/>
</dbReference>
<evidence type="ECO:0000313" key="5">
    <source>
        <dbReference type="EMBL" id="KAF0312994.1"/>
    </source>
</evidence>
<evidence type="ECO:0000256" key="1">
    <source>
        <dbReference type="ARBA" id="ARBA00022737"/>
    </source>
</evidence>
<accession>A0A6A4XAF8</accession>
<feature type="region of interest" description="Disordered" evidence="3">
    <location>
        <begin position="175"/>
        <end position="211"/>
    </location>
</feature>
<evidence type="ECO:0000259" key="4">
    <source>
        <dbReference type="SMART" id="SM00322"/>
    </source>
</evidence>
<gene>
    <name evidence="5" type="primary">PCBP3_1</name>
    <name evidence="5" type="ORF">FJT64_016391</name>
</gene>
<evidence type="ECO:0000256" key="2">
    <source>
        <dbReference type="PROSITE-ProRule" id="PRU00117"/>
    </source>
</evidence>
<comment type="caution">
    <text evidence="5">The sequence shown here is derived from an EMBL/GenBank/DDBJ whole genome shotgun (WGS) entry which is preliminary data.</text>
</comment>
<reference evidence="5 6" key="1">
    <citation type="submission" date="2019-07" db="EMBL/GenBank/DDBJ databases">
        <title>Draft genome assembly of a fouling barnacle, Amphibalanus amphitrite (Darwin, 1854): The first reference genome for Thecostraca.</title>
        <authorList>
            <person name="Kim W."/>
        </authorList>
    </citation>
    <scope>NUCLEOTIDE SEQUENCE [LARGE SCALE GENOMIC DNA]</scope>
    <source>
        <strain evidence="5">SNU_AA5</strain>
        <tissue evidence="5">Soma without cirri and trophi</tissue>
    </source>
</reference>
<organism evidence="5 6">
    <name type="scientific">Amphibalanus amphitrite</name>
    <name type="common">Striped barnacle</name>
    <name type="synonym">Balanus amphitrite</name>
    <dbReference type="NCBI Taxonomy" id="1232801"/>
    <lineage>
        <taxon>Eukaryota</taxon>
        <taxon>Metazoa</taxon>
        <taxon>Ecdysozoa</taxon>
        <taxon>Arthropoda</taxon>
        <taxon>Crustacea</taxon>
        <taxon>Multicrustacea</taxon>
        <taxon>Cirripedia</taxon>
        <taxon>Thoracica</taxon>
        <taxon>Thoracicalcarea</taxon>
        <taxon>Balanomorpha</taxon>
        <taxon>Balanoidea</taxon>
        <taxon>Balanidae</taxon>
        <taxon>Amphibalaninae</taxon>
        <taxon>Amphibalanus</taxon>
    </lineage>
</organism>
<dbReference type="InterPro" id="IPR004087">
    <property type="entry name" value="KH_dom"/>
</dbReference>
<feature type="domain" description="K Homology" evidence="4">
    <location>
        <begin position="42"/>
        <end position="106"/>
    </location>
</feature>
<dbReference type="GO" id="GO:0010468">
    <property type="term" value="P:regulation of gene expression"/>
    <property type="evidence" value="ECO:0007669"/>
    <property type="project" value="UniProtKB-ARBA"/>
</dbReference>
<dbReference type="Pfam" id="PF00013">
    <property type="entry name" value="KH_1"/>
    <property type="match status" value="1"/>
</dbReference>
<dbReference type="Proteomes" id="UP000440578">
    <property type="component" value="Unassembled WGS sequence"/>
</dbReference>
<evidence type="ECO:0000256" key="3">
    <source>
        <dbReference type="SAM" id="MobiDB-lite"/>
    </source>
</evidence>
<dbReference type="OrthoDB" id="442947at2759"/>
<dbReference type="SUPFAM" id="SSF54791">
    <property type="entry name" value="Eukaryotic type KH-domain (KH-domain type I)"/>
    <property type="match status" value="1"/>
</dbReference>
<dbReference type="PROSITE" id="PS50084">
    <property type="entry name" value="KH_TYPE_1"/>
    <property type="match status" value="1"/>
</dbReference>
<proteinExistence type="predicted"/>
<sequence length="211" mass="21893">MLTGVFGRFSVLRAGTQPIPAVTALAALAGSQLRAPQGSGPGTQTHEITVPNELIGCIIGKGGTKIAEISLTTVPDDATHQERIITIKGTSDQVALAQYLINYQVRAGRVVEMHKANLEGAQGGDEEGGALNPSAIPLANLLKNPAALNALSALTNINLSSLGGLQELLGGNGSVQTTGVNKKPYNPRGMRAPPGGSSPPRDQKRNKFQPY</sequence>
<name>A0A6A4XAF8_AMPAM</name>
<dbReference type="SMART" id="SM00322">
    <property type="entry name" value="KH"/>
    <property type="match status" value="1"/>
</dbReference>
<dbReference type="Gene3D" id="3.30.1370.10">
    <property type="entry name" value="K Homology domain, type 1"/>
    <property type="match status" value="1"/>
</dbReference>
<dbReference type="InterPro" id="IPR036612">
    <property type="entry name" value="KH_dom_type_1_sf"/>
</dbReference>
<dbReference type="PANTHER" id="PTHR10288">
    <property type="entry name" value="KH DOMAIN CONTAINING RNA BINDING PROTEIN"/>
    <property type="match status" value="1"/>
</dbReference>
<keyword evidence="2" id="KW-0694">RNA-binding</keyword>
<dbReference type="EMBL" id="VIIS01000123">
    <property type="protein sequence ID" value="KAF0312994.1"/>
    <property type="molecule type" value="Genomic_DNA"/>
</dbReference>
<keyword evidence="1" id="KW-0677">Repeat</keyword>
<evidence type="ECO:0000313" key="6">
    <source>
        <dbReference type="Proteomes" id="UP000440578"/>
    </source>
</evidence>